<dbReference type="Gene3D" id="4.10.60.10">
    <property type="entry name" value="Zinc finger, CCHC-type"/>
    <property type="match status" value="1"/>
</dbReference>
<comment type="caution">
    <text evidence="2">The sequence shown here is derived from an EMBL/GenBank/DDBJ whole genome shotgun (WGS) entry which is preliminary data.</text>
</comment>
<evidence type="ECO:0000313" key="2">
    <source>
        <dbReference type="EMBL" id="CCA74843.1"/>
    </source>
</evidence>
<dbReference type="GO" id="GO:0003676">
    <property type="term" value="F:nucleic acid binding"/>
    <property type="evidence" value="ECO:0007669"/>
    <property type="project" value="InterPro"/>
</dbReference>
<feature type="domain" description="CCHC-type" evidence="1">
    <location>
        <begin position="567"/>
        <end position="585"/>
    </location>
</feature>
<dbReference type="SMART" id="SM00343">
    <property type="entry name" value="ZnF_C2HC"/>
    <property type="match status" value="3"/>
</dbReference>
<gene>
    <name evidence="2" type="ORF">PIIN_08812</name>
</gene>
<evidence type="ECO:0000259" key="1">
    <source>
        <dbReference type="SMART" id="SM00343"/>
    </source>
</evidence>
<organism evidence="2 3">
    <name type="scientific">Serendipita indica (strain DSM 11827)</name>
    <name type="common">Root endophyte fungus</name>
    <name type="synonym">Piriformospora indica</name>
    <dbReference type="NCBI Taxonomy" id="1109443"/>
    <lineage>
        <taxon>Eukaryota</taxon>
        <taxon>Fungi</taxon>
        <taxon>Dikarya</taxon>
        <taxon>Basidiomycota</taxon>
        <taxon>Agaricomycotina</taxon>
        <taxon>Agaricomycetes</taxon>
        <taxon>Sebacinales</taxon>
        <taxon>Serendipitaceae</taxon>
        <taxon>Serendipita</taxon>
    </lineage>
</organism>
<reference evidence="2 3" key="1">
    <citation type="journal article" date="2011" name="PLoS Pathog.">
        <title>Endophytic Life Strategies Decoded by Genome and Transcriptome Analyses of the Mutualistic Root Symbiont Piriformospora indica.</title>
        <authorList>
            <person name="Zuccaro A."/>
            <person name="Lahrmann U."/>
            <person name="Guldener U."/>
            <person name="Langen G."/>
            <person name="Pfiffi S."/>
            <person name="Biedenkopf D."/>
            <person name="Wong P."/>
            <person name="Samans B."/>
            <person name="Grimm C."/>
            <person name="Basiewicz M."/>
            <person name="Murat C."/>
            <person name="Martin F."/>
            <person name="Kogel K.H."/>
        </authorList>
    </citation>
    <scope>NUCLEOTIDE SEQUENCE [LARGE SCALE GENOMIC DNA]</scope>
    <source>
        <strain evidence="2 3">DSM 11827</strain>
    </source>
</reference>
<dbReference type="OMA" id="IANCKAD"/>
<dbReference type="STRING" id="1109443.G4TU50"/>
<dbReference type="GO" id="GO:0008270">
    <property type="term" value="F:zinc ion binding"/>
    <property type="evidence" value="ECO:0007669"/>
    <property type="project" value="InterPro"/>
</dbReference>
<evidence type="ECO:0000313" key="3">
    <source>
        <dbReference type="Proteomes" id="UP000007148"/>
    </source>
</evidence>
<dbReference type="OrthoDB" id="4230923at2759"/>
<feature type="domain" description="CCHC-type" evidence="1">
    <location>
        <begin position="527"/>
        <end position="543"/>
    </location>
</feature>
<dbReference type="AlphaFoldDB" id="G4TU50"/>
<accession>G4TU50</accession>
<keyword evidence="3" id="KW-1185">Reference proteome</keyword>
<dbReference type="InParanoid" id="G4TU50"/>
<dbReference type="InterPro" id="IPR001878">
    <property type="entry name" value="Znf_CCHC"/>
</dbReference>
<name>G4TU50_SERID</name>
<dbReference type="EMBL" id="CAFZ01000362">
    <property type="protein sequence ID" value="CCA74843.1"/>
    <property type="molecule type" value="Genomic_DNA"/>
</dbReference>
<dbReference type="eggNOG" id="ENOG502SRYT">
    <property type="taxonomic scope" value="Eukaryota"/>
</dbReference>
<sequence length="610" mass="68641">MGLLTSGGELLAGHIFVQRWLDGSPWPAQGKGLGKLVSRARLWARLEDLYLMKKLDCLNELALKRLILARQTRRVIELLADSPEQLNALRNIAKGISESTRTDSRSPPGICHLMYGGQNAEVWTQQQPYKQEYTHLSADRPTEKEKEQEAGGIEVTMNGTGSGKAKRTEITARGSITGIDREVVYDYNTVVDHMKRKKWIIDGTTIMAVLMADIMMQQAEKPAVSQEIRNMLKAFAYALEHVSMDPLIDSYNKAVTGKLNGLIESAKQKLDKAIKTPTKFLDAVTTKCGEIVSTMTDLAKATKAMANAGTCISNINSTTTTTLAIDKAKATNIVNIHKWQIMVTTPSKVKKPSGIYTNGEVSSYKVKLNKVIEKRGNEGKNKWKIINLRHVQGGNTLLELSTPEAARWLRSGEEWREIVKEAFGVMDKSTKIVPRTYQLLVKFVPIGWSLHKEEALREFETKNSIPANSMQAARWIKDPARRYSGQEFANIKMICISPKVANRLILGPMRINNYVVKAQREQQTIPLCTKCSQFDHFIANCKADKFKCRFCAQEHKSRDCPNKANRKCTLCGSKNHTSGNKKCSAYKERMEKMERTDPEFYSAIFLTKEK</sequence>
<feature type="domain" description="CCHC-type" evidence="1">
    <location>
        <begin position="547"/>
        <end position="562"/>
    </location>
</feature>
<protein>
    <recommendedName>
        <fullName evidence="1">CCHC-type domain-containing protein</fullName>
    </recommendedName>
</protein>
<dbReference type="HOGENOM" id="CLU_031139_0_0_1"/>
<proteinExistence type="predicted"/>
<dbReference type="Proteomes" id="UP000007148">
    <property type="component" value="Unassembled WGS sequence"/>
</dbReference>